<gene>
    <name evidence="1" type="ORF">DC3_24860</name>
</gene>
<dbReference type="Proteomes" id="UP000321306">
    <property type="component" value="Unassembled WGS sequence"/>
</dbReference>
<accession>A0A511N367</accession>
<dbReference type="AlphaFoldDB" id="A0A511N367"/>
<sequence length="221" mass="25401">MLLIGLLSLGLAVAQGTPQNYENIGSRTLSHYTLTGKVKQVKECMEYWGCEVMSFNEYGIETKYLKSRKFIKDEQGILIFETTSGPEYSPNLKEYFQDGHLLRTEGIDVANPGQTYVNDYVYSGDLLKSVDYKISSKEGERVLRSDIMVYTNGILNMIETSAEDGSKGRLIIDQGRFLTKKFDFRYPNPIETYTYTFDDKGNWIKQIIDGELEITREITYY</sequence>
<reference evidence="1 2" key="1">
    <citation type="submission" date="2019-07" db="EMBL/GenBank/DDBJ databases">
        <title>Whole genome shotgun sequence of Deinococcus cellulosilyticus NBRC 106333.</title>
        <authorList>
            <person name="Hosoyama A."/>
            <person name="Uohara A."/>
            <person name="Ohji S."/>
            <person name="Ichikawa N."/>
        </authorList>
    </citation>
    <scope>NUCLEOTIDE SEQUENCE [LARGE SCALE GENOMIC DNA]</scope>
    <source>
        <strain evidence="1 2">NBRC 106333</strain>
    </source>
</reference>
<name>A0A511N367_DEIC1</name>
<keyword evidence="2" id="KW-1185">Reference proteome</keyword>
<evidence type="ECO:0000313" key="1">
    <source>
        <dbReference type="EMBL" id="GEM46851.1"/>
    </source>
</evidence>
<dbReference type="EMBL" id="BJXB01000010">
    <property type="protein sequence ID" value="GEM46851.1"/>
    <property type="molecule type" value="Genomic_DNA"/>
</dbReference>
<protein>
    <submittedName>
        <fullName evidence="1">Uncharacterized protein</fullName>
    </submittedName>
</protein>
<evidence type="ECO:0000313" key="2">
    <source>
        <dbReference type="Proteomes" id="UP000321306"/>
    </source>
</evidence>
<proteinExistence type="predicted"/>
<comment type="caution">
    <text evidence="1">The sequence shown here is derived from an EMBL/GenBank/DDBJ whole genome shotgun (WGS) entry which is preliminary data.</text>
</comment>
<organism evidence="1 2">
    <name type="scientific">Deinococcus cellulosilyticus (strain DSM 18568 / NBRC 106333 / KACC 11606 / 5516J-15)</name>
    <dbReference type="NCBI Taxonomy" id="1223518"/>
    <lineage>
        <taxon>Bacteria</taxon>
        <taxon>Thermotogati</taxon>
        <taxon>Deinococcota</taxon>
        <taxon>Deinococci</taxon>
        <taxon>Deinococcales</taxon>
        <taxon>Deinococcaceae</taxon>
        <taxon>Deinococcus</taxon>
    </lineage>
</organism>